<name>A0A9W9A368_9AGAR</name>
<evidence type="ECO:0000313" key="4">
    <source>
        <dbReference type="Proteomes" id="UP001150238"/>
    </source>
</evidence>
<dbReference type="AlphaFoldDB" id="A0A9W9A368"/>
<evidence type="ECO:0000256" key="1">
    <source>
        <dbReference type="SAM" id="MobiDB-lite"/>
    </source>
</evidence>
<gene>
    <name evidence="3" type="ORF">C8J55DRAFT_563503</name>
</gene>
<accession>A0A9W9A368</accession>
<feature type="domain" description="Sld7 C-terminal" evidence="2">
    <location>
        <begin position="298"/>
        <end position="365"/>
    </location>
</feature>
<sequence>MTSPSRLTTHRLLYRGSLSLPDSDLSLDGLTFSAKINAEHNLLENPLALALESMRGRPTLRFLGVTSLKEIHMDDSGDIALDIHPDAVLSRIYFENMFCLPSTSDDTLGVRIALGDSGADPDTTQIIVFPKSILDEYGSAESLCVLSVARITPMPVIKSRLPRPDDPTPRKPPSAPFGKALDLHRVASFNASSDLARKRQKVNGSIANLGSDVRLAHKLAPEGTFKIPPLPDKNAKLNGSKARGKDKGKGKATSLDDVFGSESLVAGSSGGAKRKAENKGKRKRESEGDTIDETLQETENKNRIKRSVVHHLAKCLIPKTHPEFRDIYHYAYHGSAFALRSDMKTRPIEENLMERLVLNHLGMYTGQIPQVSYPDEPGQNLQP</sequence>
<dbReference type="InterPro" id="IPR041260">
    <property type="entry name" value="Sld7_C"/>
</dbReference>
<dbReference type="EMBL" id="JANVFS010000028">
    <property type="protein sequence ID" value="KAJ4471839.1"/>
    <property type="molecule type" value="Genomic_DNA"/>
</dbReference>
<proteinExistence type="predicted"/>
<dbReference type="Proteomes" id="UP001150238">
    <property type="component" value="Unassembled WGS sequence"/>
</dbReference>
<reference evidence="3" key="1">
    <citation type="submission" date="2022-08" db="EMBL/GenBank/DDBJ databases">
        <authorList>
            <consortium name="DOE Joint Genome Institute"/>
            <person name="Min B."/>
            <person name="Riley R."/>
            <person name="Sierra-Patev S."/>
            <person name="Naranjo-Ortiz M."/>
            <person name="Looney B."/>
            <person name="Konkel Z."/>
            <person name="Slot J.C."/>
            <person name="Sakamoto Y."/>
            <person name="Steenwyk J.L."/>
            <person name="Rokas A."/>
            <person name="Carro J."/>
            <person name="Camarero S."/>
            <person name="Ferreira P."/>
            <person name="Molpeceres G."/>
            <person name="Ruiz-Duenas F.J."/>
            <person name="Serrano A."/>
            <person name="Henrissat B."/>
            <person name="Drula E."/>
            <person name="Hughes K.W."/>
            <person name="Mata J.L."/>
            <person name="Ishikawa N.K."/>
            <person name="Vargas-Isla R."/>
            <person name="Ushijima S."/>
            <person name="Smith C.A."/>
            <person name="Ahrendt S."/>
            <person name="Andreopoulos W."/>
            <person name="He G."/>
            <person name="Labutti K."/>
            <person name="Lipzen A."/>
            <person name="Ng V."/>
            <person name="Sandor L."/>
            <person name="Barry K."/>
            <person name="Martinez A.T."/>
            <person name="Xiao Y."/>
            <person name="Gibbons J.G."/>
            <person name="Terashima K."/>
            <person name="Hibbett D.S."/>
            <person name="Grigoriev I.V."/>
        </authorList>
    </citation>
    <scope>NUCLEOTIDE SEQUENCE</scope>
    <source>
        <strain evidence="3">Sp2 HRB7682 ss15</strain>
    </source>
</reference>
<protein>
    <recommendedName>
        <fullName evidence="2">Sld7 C-terminal domain-containing protein</fullName>
    </recommendedName>
</protein>
<organism evidence="3 4">
    <name type="scientific">Lentinula lateritia</name>
    <dbReference type="NCBI Taxonomy" id="40482"/>
    <lineage>
        <taxon>Eukaryota</taxon>
        <taxon>Fungi</taxon>
        <taxon>Dikarya</taxon>
        <taxon>Basidiomycota</taxon>
        <taxon>Agaricomycotina</taxon>
        <taxon>Agaricomycetes</taxon>
        <taxon>Agaricomycetidae</taxon>
        <taxon>Agaricales</taxon>
        <taxon>Marasmiineae</taxon>
        <taxon>Omphalotaceae</taxon>
        <taxon>Lentinula</taxon>
    </lineage>
</organism>
<evidence type="ECO:0000313" key="3">
    <source>
        <dbReference type="EMBL" id="KAJ4471839.1"/>
    </source>
</evidence>
<dbReference type="Pfam" id="PF18596">
    <property type="entry name" value="Sld7_C"/>
    <property type="match status" value="1"/>
</dbReference>
<evidence type="ECO:0000259" key="2">
    <source>
        <dbReference type="Pfam" id="PF18596"/>
    </source>
</evidence>
<feature type="region of interest" description="Disordered" evidence="1">
    <location>
        <begin position="223"/>
        <end position="298"/>
    </location>
</feature>
<comment type="caution">
    <text evidence="3">The sequence shown here is derived from an EMBL/GenBank/DDBJ whole genome shotgun (WGS) entry which is preliminary data.</text>
</comment>
<feature type="compositionally biased region" description="Basic and acidic residues" evidence="1">
    <location>
        <begin position="274"/>
        <end position="287"/>
    </location>
</feature>
<feature type="region of interest" description="Disordered" evidence="1">
    <location>
        <begin position="158"/>
        <end position="179"/>
    </location>
</feature>
<reference evidence="3" key="2">
    <citation type="journal article" date="2023" name="Proc. Natl. Acad. Sci. U.S.A.">
        <title>A global phylogenomic analysis of the shiitake genus Lentinula.</title>
        <authorList>
            <person name="Sierra-Patev S."/>
            <person name="Min B."/>
            <person name="Naranjo-Ortiz M."/>
            <person name="Looney B."/>
            <person name="Konkel Z."/>
            <person name="Slot J.C."/>
            <person name="Sakamoto Y."/>
            <person name="Steenwyk J.L."/>
            <person name="Rokas A."/>
            <person name="Carro J."/>
            <person name="Camarero S."/>
            <person name="Ferreira P."/>
            <person name="Molpeceres G."/>
            <person name="Ruiz-Duenas F.J."/>
            <person name="Serrano A."/>
            <person name="Henrissat B."/>
            <person name="Drula E."/>
            <person name="Hughes K.W."/>
            <person name="Mata J.L."/>
            <person name="Ishikawa N.K."/>
            <person name="Vargas-Isla R."/>
            <person name="Ushijima S."/>
            <person name="Smith C.A."/>
            <person name="Donoghue J."/>
            <person name="Ahrendt S."/>
            <person name="Andreopoulos W."/>
            <person name="He G."/>
            <person name="LaButti K."/>
            <person name="Lipzen A."/>
            <person name="Ng V."/>
            <person name="Riley R."/>
            <person name="Sandor L."/>
            <person name="Barry K."/>
            <person name="Martinez A.T."/>
            <person name="Xiao Y."/>
            <person name="Gibbons J.G."/>
            <person name="Terashima K."/>
            <person name="Grigoriev I.V."/>
            <person name="Hibbett D."/>
        </authorList>
    </citation>
    <scope>NUCLEOTIDE SEQUENCE</scope>
    <source>
        <strain evidence="3">Sp2 HRB7682 ss15</strain>
    </source>
</reference>